<sequence length="60" mass="6953">MGTKGKFISTNPNTSVSRPVSIPNSWASVSRNPDRRRHYFRFFLVYIESRVCIIYNSLVS</sequence>
<protein>
    <submittedName>
        <fullName evidence="1">Uncharacterized protein</fullName>
    </submittedName>
</protein>
<dbReference type="AlphaFoldDB" id="A0A0K2VIB5"/>
<dbReference type="EMBL" id="HACA01032576">
    <property type="protein sequence ID" value="CDW49937.1"/>
    <property type="molecule type" value="Transcribed_RNA"/>
</dbReference>
<proteinExistence type="predicted"/>
<reference evidence="1" key="1">
    <citation type="submission" date="2014-05" db="EMBL/GenBank/DDBJ databases">
        <authorList>
            <person name="Chronopoulou M."/>
        </authorList>
    </citation>
    <scope>NUCLEOTIDE SEQUENCE</scope>
    <source>
        <tissue evidence="1">Whole organism</tissue>
    </source>
</reference>
<evidence type="ECO:0000313" key="1">
    <source>
        <dbReference type="EMBL" id="CDW49937.1"/>
    </source>
</evidence>
<organism evidence="1">
    <name type="scientific">Lepeophtheirus salmonis</name>
    <name type="common">Salmon louse</name>
    <name type="synonym">Caligus salmonis</name>
    <dbReference type="NCBI Taxonomy" id="72036"/>
    <lineage>
        <taxon>Eukaryota</taxon>
        <taxon>Metazoa</taxon>
        <taxon>Ecdysozoa</taxon>
        <taxon>Arthropoda</taxon>
        <taxon>Crustacea</taxon>
        <taxon>Multicrustacea</taxon>
        <taxon>Hexanauplia</taxon>
        <taxon>Copepoda</taxon>
        <taxon>Siphonostomatoida</taxon>
        <taxon>Caligidae</taxon>
        <taxon>Lepeophtheirus</taxon>
    </lineage>
</organism>
<name>A0A0K2VIB5_LEPSM</name>
<accession>A0A0K2VIB5</accession>